<evidence type="ECO:0008006" key="3">
    <source>
        <dbReference type="Google" id="ProtNLM"/>
    </source>
</evidence>
<keyword evidence="2" id="KW-1185">Reference proteome</keyword>
<dbReference type="Proteomes" id="UP000307173">
    <property type="component" value="Unassembled WGS sequence"/>
</dbReference>
<dbReference type="OrthoDB" id="3997513at2759"/>
<reference evidence="1 2" key="1">
    <citation type="journal article" date="2019" name="Front. Genet.">
        <title>Whole-Genome Sequencing of the Opportunistic Yeast Pathogen Candida inconspicua Uncovers Its Hybrid Origin.</title>
        <authorList>
            <person name="Mixao V."/>
            <person name="Hansen A.P."/>
            <person name="Saus E."/>
            <person name="Boekhout T."/>
            <person name="Lass-Florl C."/>
            <person name="Gabaldon T."/>
        </authorList>
    </citation>
    <scope>NUCLEOTIDE SEQUENCE [LARGE SCALE GENOMIC DNA]</scope>
    <source>
        <strain evidence="1 2">CBS 180</strain>
    </source>
</reference>
<gene>
    <name evidence="1" type="ORF">CANINC_003183</name>
</gene>
<protein>
    <recommendedName>
        <fullName evidence="3">ATPase expression protein 1</fullName>
    </recommendedName>
</protein>
<proteinExistence type="predicted"/>
<accession>A0A4T0WZC7</accession>
<name>A0A4T0WZC7_9ASCO</name>
<dbReference type="AlphaFoldDB" id="A0A4T0WZC7"/>
<organism evidence="1 2">
    <name type="scientific">Pichia inconspicua</name>
    <dbReference type="NCBI Taxonomy" id="52247"/>
    <lineage>
        <taxon>Eukaryota</taxon>
        <taxon>Fungi</taxon>
        <taxon>Dikarya</taxon>
        <taxon>Ascomycota</taxon>
        <taxon>Saccharomycotina</taxon>
        <taxon>Pichiomycetes</taxon>
        <taxon>Pichiales</taxon>
        <taxon>Pichiaceae</taxon>
        <taxon>Pichia</taxon>
    </lineage>
</organism>
<dbReference type="EMBL" id="SELW01000529">
    <property type="protein sequence ID" value="TID23251.1"/>
    <property type="molecule type" value="Genomic_DNA"/>
</dbReference>
<evidence type="ECO:0000313" key="1">
    <source>
        <dbReference type="EMBL" id="TID23251.1"/>
    </source>
</evidence>
<evidence type="ECO:0000313" key="2">
    <source>
        <dbReference type="Proteomes" id="UP000307173"/>
    </source>
</evidence>
<comment type="caution">
    <text evidence="1">The sequence shown here is derived from an EMBL/GenBank/DDBJ whole genome shotgun (WGS) entry which is preliminary data.</text>
</comment>
<sequence>MFRPSSMRKAMLQGNIINSPFSAVKTASFNLKKSVSRKSFITLLNEVIAIDSSDIPNEVVNEISEAFDIALDPRNKSDLPFFYSKISVCPTWTKFYSLLHRGKLHSAFELYESNTLMNNIIERHEEQLLFKKDTPGFLRLFKKACKVKEVSREILVKFIQTCIAIKDDDSLANFFENYILYTGPEELVKHEALHIDDKLMESIIDFFAEVKQVKPYSKCVGYYIKRLARNPKNVYKIEKISTKSKLTKFYIYAEKLGPLTVIENGMLNRFRILENSKIGFKQLEPFIQQLSTELQKQDITIDQLFSLIDQMNGLNTRPSKFAYTKALNPDIQMGRVLKFIINKTENKPDAEIVKTYNDIMEKYNNSAYTHMKDHIPKKLTKNQTASNIPPNFKYNAFSFEIVLRALRNMTEIENTGSLEETNKKLNHIAELSAQIFTTMIKKHNLKPSASCFQDLYEIFDSTDELKKQLPMIKAIESHYYPVVSGIRY</sequence>